<name>A0A8T0GIH7_CERPU</name>
<feature type="domain" description="AB hydrolase-1" evidence="1">
    <location>
        <begin position="65"/>
        <end position="304"/>
    </location>
</feature>
<dbReference type="InterPro" id="IPR029058">
    <property type="entry name" value="AB_hydrolase_fold"/>
</dbReference>
<evidence type="ECO:0000313" key="3">
    <source>
        <dbReference type="Proteomes" id="UP000822688"/>
    </source>
</evidence>
<evidence type="ECO:0000313" key="2">
    <source>
        <dbReference type="EMBL" id="KAG0559306.1"/>
    </source>
</evidence>
<dbReference type="Proteomes" id="UP000822688">
    <property type="component" value="Chromosome 10"/>
</dbReference>
<dbReference type="SUPFAM" id="SSF53474">
    <property type="entry name" value="alpha/beta-Hydrolases"/>
    <property type="match status" value="1"/>
</dbReference>
<dbReference type="Gene3D" id="3.40.50.1820">
    <property type="entry name" value="alpha/beta hydrolase"/>
    <property type="match status" value="1"/>
</dbReference>
<dbReference type="InterPro" id="IPR052370">
    <property type="entry name" value="Meta-cleavage_hydrolase"/>
</dbReference>
<comment type="caution">
    <text evidence="2">The sequence shown here is derived from an EMBL/GenBank/DDBJ whole genome shotgun (WGS) entry which is preliminary data.</text>
</comment>
<dbReference type="PANTHER" id="PTHR43139:SF62">
    <property type="entry name" value="AB HYDROLASE-1 DOMAIN-CONTAINING PROTEIN"/>
    <property type="match status" value="1"/>
</dbReference>
<dbReference type="PANTHER" id="PTHR43139">
    <property type="entry name" value="SI:DKEY-122A22.2"/>
    <property type="match status" value="1"/>
</dbReference>
<evidence type="ECO:0000259" key="1">
    <source>
        <dbReference type="Pfam" id="PF00561"/>
    </source>
</evidence>
<accession>A0A8T0GIH7</accession>
<protein>
    <recommendedName>
        <fullName evidence="1">AB hydrolase-1 domain-containing protein</fullName>
    </recommendedName>
</protein>
<dbReference type="AlphaFoldDB" id="A0A8T0GIH7"/>
<gene>
    <name evidence="2" type="ORF">KC19_10G095300</name>
</gene>
<organism evidence="2 3">
    <name type="scientific">Ceratodon purpureus</name>
    <name type="common">Fire moss</name>
    <name type="synonym">Dicranum purpureum</name>
    <dbReference type="NCBI Taxonomy" id="3225"/>
    <lineage>
        <taxon>Eukaryota</taxon>
        <taxon>Viridiplantae</taxon>
        <taxon>Streptophyta</taxon>
        <taxon>Embryophyta</taxon>
        <taxon>Bryophyta</taxon>
        <taxon>Bryophytina</taxon>
        <taxon>Bryopsida</taxon>
        <taxon>Dicranidae</taxon>
        <taxon>Pseudoditrichales</taxon>
        <taxon>Ditrichaceae</taxon>
        <taxon>Ceratodon</taxon>
    </lineage>
</organism>
<proteinExistence type="predicted"/>
<dbReference type="EMBL" id="CM026431">
    <property type="protein sequence ID" value="KAG0559306.1"/>
    <property type="molecule type" value="Genomic_DNA"/>
</dbReference>
<dbReference type="Pfam" id="PF00561">
    <property type="entry name" value="Abhydrolase_1"/>
    <property type="match status" value="1"/>
</dbReference>
<reference evidence="2" key="1">
    <citation type="submission" date="2020-06" db="EMBL/GenBank/DDBJ databases">
        <title>WGS assembly of Ceratodon purpureus strain R40.</title>
        <authorList>
            <person name="Carey S.B."/>
            <person name="Jenkins J."/>
            <person name="Shu S."/>
            <person name="Lovell J.T."/>
            <person name="Sreedasyam A."/>
            <person name="Maumus F."/>
            <person name="Tiley G.P."/>
            <person name="Fernandez-Pozo N."/>
            <person name="Barry K."/>
            <person name="Chen C."/>
            <person name="Wang M."/>
            <person name="Lipzen A."/>
            <person name="Daum C."/>
            <person name="Saski C.A."/>
            <person name="Payton A.C."/>
            <person name="Mcbreen J.C."/>
            <person name="Conrad R.E."/>
            <person name="Kollar L.M."/>
            <person name="Olsson S."/>
            <person name="Huttunen S."/>
            <person name="Landis J.B."/>
            <person name="Wickett N.J."/>
            <person name="Johnson M.G."/>
            <person name="Rensing S.A."/>
            <person name="Grimwood J."/>
            <person name="Schmutz J."/>
            <person name="Mcdaniel S.F."/>
        </authorList>
    </citation>
    <scope>NUCLEOTIDE SEQUENCE</scope>
    <source>
        <strain evidence="2">R40</strain>
    </source>
</reference>
<keyword evidence="3" id="KW-1185">Reference proteome</keyword>
<sequence length="325" mass="36324">MGRAGSFLGARMVDTKMSNVRAQYRAHGLKSEVVEVDDGETVIRCWVPWQQPESGVWSAGASDKPVVLFLHDFVAGGTINWENQVGAFTKDFNVYVPDLVFFGGSTSSKKERTEAFQAHCMVKMLHALEVYNEVTVVGTGYGGLVAFWMAHLYPKLVEKVVFVASATHMTSSSQKPLLAEFDYDHISELLLPTTVQGLKNLASVATYKRVYRLLKFVCKDVLEVFFDEQRHEKVELLLNMVCGAKGADPLPQLMQDKSLIIWGENDQITSLELALKLKQHLSTDASTDLVVLNKCGHFPHIENPTAFNRILSNFLKGSNDKPLRR</sequence>
<dbReference type="PRINTS" id="PR00111">
    <property type="entry name" value="ABHYDROLASE"/>
</dbReference>
<dbReference type="InterPro" id="IPR000073">
    <property type="entry name" value="AB_hydrolase_1"/>
</dbReference>